<organism evidence="2 3">
    <name type="scientific">Mycolicibacterium doricum</name>
    <dbReference type="NCBI Taxonomy" id="126673"/>
    <lineage>
        <taxon>Bacteria</taxon>
        <taxon>Bacillati</taxon>
        <taxon>Actinomycetota</taxon>
        <taxon>Actinomycetes</taxon>
        <taxon>Mycobacteriales</taxon>
        <taxon>Mycobacteriaceae</taxon>
        <taxon>Mycolicibacterium</taxon>
    </lineage>
</organism>
<protein>
    <recommendedName>
        <fullName evidence="5">Mu-like prophage I protein</fullName>
    </recommendedName>
</protein>
<name>A0A1X1TEF7_9MYCO</name>
<keyword evidence="3" id="KW-1185">Reference proteome</keyword>
<proteinExistence type="predicted"/>
<accession>A0A1X1TEF7</accession>
<evidence type="ECO:0000313" key="1">
    <source>
        <dbReference type="EMBL" id="BBZ05990.1"/>
    </source>
</evidence>
<dbReference type="OrthoDB" id="9806592at2"/>
<evidence type="ECO:0000313" key="2">
    <source>
        <dbReference type="EMBL" id="ORV42939.1"/>
    </source>
</evidence>
<dbReference type="Proteomes" id="UP000193564">
    <property type="component" value="Unassembled WGS sequence"/>
</dbReference>
<gene>
    <name evidence="2" type="ORF">AWC01_07055</name>
    <name evidence="1" type="ORF">MDOR_01590</name>
</gene>
<dbReference type="STRING" id="126673.AWC01_07055"/>
<dbReference type="Proteomes" id="UP000467201">
    <property type="component" value="Chromosome"/>
</dbReference>
<dbReference type="EMBL" id="LQOS01000020">
    <property type="protein sequence ID" value="ORV42939.1"/>
    <property type="molecule type" value="Genomic_DNA"/>
</dbReference>
<reference evidence="2 3" key="1">
    <citation type="submission" date="2016-01" db="EMBL/GenBank/DDBJ databases">
        <title>The new phylogeny of the genus Mycobacterium.</title>
        <authorList>
            <person name="Tarcisio F."/>
            <person name="Conor M."/>
            <person name="Antonella G."/>
            <person name="Elisabetta G."/>
            <person name="Giulia F.S."/>
            <person name="Sara T."/>
            <person name="Anna F."/>
            <person name="Clotilde B."/>
            <person name="Roberto B."/>
            <person name="Veronica D.S."/>
            <person name="Fabio R."/>
            <person name="Monica P."/>
            <person name="Olivier J."/>
            <person name="Enrico T."/>
            <person name="Nicola S."/>
        </authorList>
    </citation>
    <scope>NUCLEOTIDE SEQUENCE [LARGE SCALE GENOMIC DNA]</scope>
    <source>
        <strain evidence="2 3">DSM 44339</strain>
    </source>
</reference>
<reference evidence="1 4" key="2">
    <citation type="journal article" date="2019" name="Emerg. Microbes Infect.">
        <title>Comprehensive subspecies identification of 175 nontuberculous mycobacteria species based on 7547 genomic profiles.</title>
        <authorList>
            <person name="Matsumoto Y."/>
            <person name="Kinjo T."/>
            <person name="Motooka D."/>
            <person name="Nabeya D."/>
            <person name="Jung N."/>
            <person name="Uechi K."/>
            <person name="Horii T."/>
            <person name="Iida T."/>
            <person name="Fujita J."/>
            <person name="Nakamura S."/>
        </authorList>
    </citation>
    <scope>NUCLEOTIDE SEQUENCE [LARGE SCALE GENOMIC DNA]</scope>
    <source>
        <strain evidence="1 4">JCM 12405</strain>
    </source>
</reference>
<dbReference type="KEGG" id="mdr:MDOR_01590"/>
<dbReference type="EMBL" id="AP022605">
    <property type="protein sequence ID" value="BBZ05990.1"/>
    <property type="molecule type" value="Genomic_DNA"/>
</dbReference>
<dbReference type="RefSeq" id="WP_085189408.1">
    <property type="nucleotide sequence ID" value="NZ_AP022605.1"/>
</dbReference>
<evidence type="ECO:0000313" key="3">
    <source>
        <dbReference type="Proteomes" id="UP000193564"/>
    </source>
</evidence>
<evidence type="ECO:0000313" key="4">
    <source>
        <dbReference type="Proteomes" id="UP000467201"/>
    </source>
</evidence>
<sequence>MALTFDDDQAAPLLESLGLPADATDVDLILDTAKDLAAQAAGLNPEKPSTVAAAAKRAGLEVIDTETLATLRHDAQEGRKIAAAAAQQKVEASVDDAITKGKITPARRKHWVTLIAADPGMAEVLASVPNETAIPLTEIGHSVEASTEDLAEAGRWFY</sequence>
<evidence type="ECO:0008006" key="5">
    <source>
        <dbReference type="Google" id="ProtNLM"/>
    </source>
</evidence>
<reference evidence="1" key="3">
    <citation type="submission" date="2020-02" db="EMBL/GenBank/DDBJ databases">
        <authorList>
            <person name="Matsumoto Y."/>
            <person name="Motooka D."/>
            <person name="Nakamura S."/>
        </authorList>
    </citation>
    <scope>NUCLEOTIDE SEQUENCE</scope>
    <source>
        <strain evidence="1">JCM 12405</strain>
    </source>
</reference>
<dbReference type="AlphaFoldDB" id="A0A1X1TEF7"/>